<proteinExistence type="predicted"/>
<protein>
    <recommendedName>
        <fullName evidence="4">HEAT repeat domain-containing protein</fullName>
    </recommendedName>
</protein>
<organism evidence="2 3">
    <name type="scientific">Archangium gephyra</name>
    <dbReference type="NCBI Taxonomy" id="48"/>
    <lineage>
        <taxon>Bacteria</taxon>
        <taxon>Pseudomonadati</taxon>
        <taxon>Myxococcota</taxon>
        <taxon>Myxococcia</taxon>
        <taxon>Myxococcales</taxon>
        <taxon>Cystobacterineae</taxon>
        <taxon>Archangiaceae</taxon>
        <taxon>Archangium</taxon>
    </lineage>
</organism>
<feature type="region of interest" description="Disordered" evidence="1">
    <location>
        <begin position="241"/>
        <end position="276"/>
    </location>
</feature>
<evidence type="ECO:0000313" key="2">
    <source>
        <dbReference type="EMBL" id="PZR13985.1"/>
    </source>
</evidence>
<evidence type="ECO:0000313" key="3">
    <source>
        <dbReference type="Proteomes" id="UP000249061"/>
    </source>
</evidence>
<dbReference type="InterPro" id="IPR016024">
    <property type="entry name" value="ARM-type_fold"/>
</dbReference>
<dbReference type="EMBL" id="QFQP01000008">
    <property type="protein sequence ID" value="PZR13985.1"/>
    <property type="molecule type" value="Genomic_DNA"/>
</dbReference>
<dbReference type="AlphaFoldDB" id="A0A2W5TRM3"/>
<accession>A0A2W5TRM3</accession>
<dbReference type="SMART" id="SM00567">
    <property type="entry name" value="EZ_HEAT"/>
    <property type="match status" value="2"/>
</dbReference>
<sequence>MVPPPPVWLVMRTPQCVHSTSSASTVLHAVLTFCMSSVSRSRVLQACDDLYVRCRSTQKIGHLFPWGIMNTMKRIVLAAVVCVAMTPFAAAPKKPASTLSAKDDEPTPMPPVLAGPDVAVLRGIQWAFEPAPLEVRSQAIEDLGFLQDPRALNPLAVLTLDAHPWIAKAAVRAVGAIRHPRAEEILCNLIRHPNASAAVKQQALSLLAFQNTPTALRFVHFTARQSGLSYELTQLARSLSAQLPTPDPDSIFGGQPVPAPPQPPPAPTAPVTGDDK</sequence>
<name>A0A2W5TRM3_9BACT</name>
<dbReference type="Proteomes" id="UP000249061">
    <property type="component" value="Unassembled WGS sequence"/>
</dbReference>
<dbReference type="Gene3D" id="1.25.10.10">
    <property type="entry name" value="Leucine-rich Repeat Variant"/>
    <property type="match status" value="1"/>
</dbReference>
<dbReference type="InterPro" id="IPR011989">
    <property type="entry name" value="ARM-like"/>
</dbReference>
<feature type="compositionally biased region" description="Pro residues" evidence="1">
    <location>
        <begin position="257"/>
        <end position="268"/>
    </location>
</feature>
<dbReference type="SUPFAM" id="SSF48371">
    <property type="entry name" value="ARM repeat"/>
    <property type="match status" value="1"/>
</dbReference>
<comment type="caution">
    <text evidence="2">The sequence shown here is derived from an EMBL/GenBank/DDBJ whole genome shotgun (WGS) entry which is preliminary data.</text>
</comment>
<dbReference type="Pfam" id="PF13646">
    <property type="entry name" value="HEAT_2"/>
    <property type="match status" value="1"/>
</dbReference>
<reference evidence="2 3" key="1">
    <citation type="submission" date="2017-08" db="EMBL/GenBank/DDBJ databases">
        <title>Infants hospitalized years apart are colonized by the same room-sourced microbial strains.</title>
        <authorList>
            <person name="Brooks B."/>
            <person name="Olm M.R."/>
            <person name="Firek B.A."/>
            <person name="Baker R."/>
            <person name="Thomas B.C."/>
            <person name="Morowitz M.J."/>
            <person name="Banfield J.F."/>
        </authorList>
    </citation>
    <scope>NUCLEOTIDE SEQUENCE [LARGE SCALE GENOMIC DNA]</scope>
    <source>
        <strain evidence="2">S2_003_000_R2_14</strain>
    </source>
</reference>
<dbReference type="InterPro" id="IPR004155">
    <property type="entry name" value="PBS_lyase_HEAT"/>
</dbReference>
<evidence type="ECO:0000256" key="1">
    <source>
        <dbReference type="SAM" id="MobiDB-lite"/>
    </source>
</evidence>
<gene>
    <name evidence="2" type="ORF">DI536_11730</name>
</gene>
<evidence type="ECO:0008006" key="4">
    <source>
        <dbReference type="Google" id="ProtNLM"/>
    </source>
</evidence>